<sequence length="281" mass="31736">MAQQRIPPIHDRRLVAQALSDAGLLGPKQPSEHIHRGGFVPPPRIHVEDETLGAVTLTLPGATVQPFFNFLVWFSHNNPEFKILNELVNLWARSHGFDLTPQTIALMVLGAMQSEEALFRDGLLDDQRWAGVEYSEGIRWNRIAVPVSAGFIQVPALPPAGKDVAAQFINFFIRWAQKLYTAHNHAFTVRNGRLNDTIPRNYTNAEPPRHFQFPKSSVDSPTRNFTPWCYEPLVIQDPFLVTIVGLSPLHSFFFLSSFGLEPCGEPLPIHCAKARRQRFQD</sequence>
<dbReference type="Proteomes" id="UP001215598">
    <property type="component" value="Unassembled WGS sequence"/>
</dbReference>
<proteinExistence type="predicted"/>
<dbReference type="AlphaFoldDB" id="A0AAD7NP60"/>
<gene>
    <name evidence="1" type="ORF">B0H16DRAFT_314761</name>
</gene>
<accession>A0AAD7NP60</accession>
<dbReference type="EMBL" id="JARKIB010000020">
    <property type="protein sequence ID" value="KAJ7768356.1"/>
    <property type="molecule type" value="Genomic_DNA"/>
</dbReference>
<name>A0AAD7NP60_9AGAR</name>
<evidence type="ECO:0000313" key="2">
    <source>
        <dbReference type="Proteomes" id="UP001215598"/>
    </source>
</evidence>
<keyword evidence="2" id="KW-1185">Reference proteome</keyword>
<evidence type="ECO:0000313" key="1">
    <source>
        <dbReference type="EMBL" id="KAJ7768356.1"/>
    </source>
</evidence>
<comment type="caution">
    <text evidence="1">The sequence shown here is derived from an EMBL/GenBank/DDBJ whole genome shotgun (WGS) entry which is preliminary data.</text>
</comment>
<organism evidence="1 2">
    <name type="scientific">Mycena metata</name>
    <dbReference type="NCBI Taxonomy" id="1033252"/>
    <lineage>
        <taxon>Eukaryota</taxon>
        <taxon>Fungi</taxon>
        <taxon>Dikarya</taxon>
        <taxon>Basidiomycota</taxon>
        <taxon>Agaricomycotina</taxon>
        <taxon>Agaricomycetes</taxon>
        <taxon>Agaricomycetidae</taxon>
        <taxon>Agaricales</taxon>
        <taxon>Marasmiineae</taxon>
        <taxon>Mycenaceae</taxon>
        <taxon>Mycena</taxon>
    </lineage>
</organism>
<reference evidence="1" key="1">
    <citation type="submission" date="2023-03" db="EMBL/GenBank/DDBJ databases">
        <title>Massive genome expansion in bonnet fungi (Mycena s.s.) driven by repeated elements and novel gene families across ecological guilds.</title>
        <authorList>
            <consortium name="Lawrence Berkeley National Laboratory"/>
            <person name="Harder C.B."/>
            <person name="Miyauchi S."/>
            <person name="Viragh M."/>
            <person name="Kuo A."/>
            <person name="Thoen E."/>
            <person name="Andreopoulos B."/>
            <person name="Lu D."/>
            <person name="Skrede I."/>
            <person name="Drula E."/>
            <person name="Henrissat B."/>
            <person name="Morin E."/>
            <person name="Kohler A."/>
            <person name="Barry K."/>
            <person name="LaButti K."/>
            <person name="Morin E."/>
            <person name="Salamov A."/>
            <person name="Lipzen A."/>
            <person name="Mereny Z."/>
            <person name="Hegedus B."/>
            <person name="Baldrian P."/>
            <person name="Stursova M."/>
            <person name="Weitz H."/>
            <person name="Taylor A."/>
            <person name="Grigoriev I.V."/>
            <person name="Nagy L.G."/>
            <person name="Martin F."/>
            <person name="Kauserud H."/>
        </authorList>
    </citation>
    <scope>NUCLEOTIDE SEQUENCE</scope>
    <source>
        <strain evidence="1">CBHHK182m</strain>
    </source>
</reference>
<protein>
    <submittedName>
        <fullName evidence="1">Uncharacterized protein</fullName>
    </submittedName>
</protein>